<dbReference type="SMART" id="SM00906">
    <property type="entry name" value="Fungal_trans"/>
    <property type="match status" value="1"/>
</dbReference>
<evidence type="ECO:0000256" key="3">
    <source>
        <dbReference type="ARBA" id="ARBA00023125"/>
    </source>
</evidence>
<dbReference type="InterPro" id="IPR051127">
    <property type="entry name" value="Fungal_SecMet_Regulators"/>
</dbReference>
<dbReference type="Pfam" id="PF04082">
    <property type="entry name" value="Fungal_trans"/>
    <property type="match status" value="1"/>
</dbReference>
<accession>A0AAN6IAW4</accession>
<evidence type="ECO:0000259" key="7">
    <source>
        <dbReference type="PROSITE" id="PS50048"/>
    </source>
</evidence>
<keyword evidence="5" id="KW-0539">Nucleus</keyword>
<dbReference type="Pfam" id="PF00172">
    <property type="entry name" value="Zn_clus"/>
    <property type="match status" value="1"/>
</dbReference>
<dbReference type="EMBL" id="MU404357">
    <property type="protein sequence ID" value="KAI1610763.1"/>
    <property type="molecule type" value="Genomic_DNA"/>
</dbReference>
<dbReference type="GO" id="GO:0005634">
    <property type="term" value="C:nucleus"/>
    <property type="evidence" value="ECO:0007669"/>
    <property type="project" value="TreeGrafter"/>
</dbReference>
<keyword evidence="3" id="KW-0238">DNA-binding</keyword>
<dbReference type="InterPro" id="IPR001138">
    <property type="entry name" value="Zn2Cys6_DnaBD"/>
</dbReference>
<dbReference type="PANTHER" id="PTHR47424:SF15">
    <property type="entry name" value="ZN(II)2CYS6 TRANSCRIPTION FACTOR (EUROFUNG)"/>
    <property type="match status" value="1"/>
</dbReference>
<dbReference type="GO" id="GO:0008270">
    <property type="term" value="F:zinc ion binding"/>
    <property type="evidence" value="ECO:0007669"/>
    <property type="project" value="InterPro"/>
</dbReference>
<sequence>MQKAGRPRRPRALQACEVCRARKNRCSEDQPCTYCVERELECIYSRNHGNKRKRTRPTLQFVHHVPATNSPHFAQMPVSGIIDFSPNDINQTLTLDERLGPQSRSMAVGQPQQQGAASTDENTWTTSTLTPRHTASEMVYTNLHTRNLEFYGSASSVAFLRHVETLSDSQITDHLAGPQERSLTSLLHNTDFQPGASRRMPSAPQDTDPNPDRFYFRVARRFLDAYFTNVHSVQPLFDEEEFLARCEDLWFNRPGKQPSSFVALYYATLSLGSLIMTFETPELSGADRFTWSRKLFNDALAIVTQLGTTTDIDMVQCLYMMSRICQHELEPHVAYLYSGQAARTSLAIGINRKSISEDAADPRPSRAASKTWWAVYCLDIQTSFDLGRPDSLGPDQYHTQPLPTATRAEPMIGPHILQIVPCTVGLSRLTRKVALDMYTQPCELDEKLQQANALDAELRHWFAQVPSYLRSEQPNGSDLGLKPRRIANYIKKQSVVLRLRYSNLRMVIHAAFMLDARRADETTFLRECQCRCISSAEDVIDLIYSTYRTDDYFQTWWYNTTYTLYAVSVLLAVIFRQLARTQPALEILFAHIDRAILVLEAMDECVVAINAAGLIKRTLVRAKKVPQPALIAQRSSSSQDAGLSETLDAALSVRHQPESENVDTILQSHPIDGLDLGETTDDIDWLNAFPFDDSQQALFWTEWAHEINTMASTPRYT</sequence>
<dbReference type="InterPro" id="IPR007219">
    <property type="entry name" value="XnlR_reg_dom"/>
</dbReference>
<evidence type="ECO:0000256" key="6">
    <source>
        <dbReference type="SAM" id="MobiDB-lite"/>
    </source>
</evidence>
<dbReference type="SMART" id="SM00066">
    <property type="entry name" value="GAL4"/>
    <property type="match status" value="1"/>
</dbReference>
<dbReference type="SUPFAM" id="SSF57701">
    <property type="entry name" value="Zn2/Cys6 DNA-binding domain"/>
    <property type="match status" value="1"/>
</dbReference>
<dbReference type="GO" id="GO:0006351">
    <property type="term" value="P:DNA-templated transcription"/>
    <property type="evidence" value="ECO:0007669"/>
    <property type="project" value="InterPro"/>
</dbReference>
<dbReference type="InterPro" id="IPR036864">
    <property type="entry name" value="Zn2-C6_fun-type_DNA-bd_sf"/>
</dbReference>
<feature type="domain" description="Zn(2)-C6 fungal-type" evidence="7">
    <location>
        <begin position="15"/>
        <end position="44"/>
    </location>
</feature>
<dbReference type="GO" id="GO:0000981">
    <property type="term" value="F:DNA-binding transcription factor activity, RNA polymerase II-specific"/>
    <property type="evidence" value="ECO:0007669"/>
    <property type="project" value="InterPro"/>
</dbReference>
<reference evidence="8" key="1">
    <citation type="journal article" date="2022" name="bioRxiv">
        <title>Deciphering the potential niche of two novel black yeast fungi from a biological soil crust based on their genomes, phenotypes, and melanin regulation.</title>
        <authorList>
            <consortium name="DOE Joint Genome Institute"/>
            <person name="Carr E.C."/>
            <person name="Barton Q."/>
            <person name="Grambo S."/>
            <person name="Sullivan M."/>
            <person name="Renfro C.M."/>
            <person name="Kuo A."/>
            <person name="Pangilinan J."/>
            <person name="Lipzen A."/>
            <person name="Keymanesh K."/>
            <person name="Savage E."/>
            <person name="Barry K."/>
            <person name="Grigoriev I.V."/>
            <person name="Riekhof W.R."/>
            <person name="Harris S.S."/>
        </authorList>
    </citation>
    <scope>NUCLEOTIDE SEQUENCE</scope>
    <source>
        <strain evidence="8">JF 03-4F</strain>
    </source>
</reference>
<name>A0AAN6IAW4_9EURO</name>
<keyword evidence="9" id="KW-1185">Reference proteome</keyword>
<dbReference type="GO" id="GO:0000435">
    <property type="term" value="P:positive regulation of transcription from RNA polymerase II promoter by galactose"/>
    <property type="evidence" value="ECO:0007669"/>
    <property type="project" value="TreeGrafter"/>
</dbReference>
<keyword evidence="4" id="KW-0804">Transcription</keyword>
<dbReference type="CDD" id="cd00067">
    <property type="entry name" value="GAL4"/>
    <property type="match status" value="1"/>
</dbReference>
<dbReference type="PROSITE" id="PS50048">
    <property type="entry name" value="ZN2_CY6_FUNGAL_2"/>
    <property type="match status" value="1"/>
</dbReference>
<evidence type="ECO:0000313" key="8">
    <source>
        <dbReference type="EMBL" id="KAI1610763.1"/>
    </source>
</evidence>
<evidence type="ECO:0000256" key="2">
    <source>
        <dbReference type="ARBA" id="ARBA00023015"/>
    </source>
</evidence>
<evidence type="ECO:0000313" key="9">
    <source>
        <dbReference type="Proteomes" id="UP001203852"/>
    </source>
</evidence>
<comment type="caution">
    <text evidence="8">The sequence shown here is derived from an EMBL/GenBank/DDBJ whole genome shotgun (WGS) entry which is preliminary data.</text>
</comment>
<dbReference type="AlphaFoldDB" id="A0AAN6IAW4"/>
<proteinExistence type="predicted"/>
<dbReference type="GO" id="GO:0000978">
    <property type="term" value="F:RNA polymerase II cis-regulatory region sequence-specific DNA binding"/>
    <property type="evidence" value="ECO:0007669"/>
    <property type="project" value="TreeGrafter"/>
</dbReference>
<protein>
    <submittedName>
        <fullName evidence="8">Fungal-specific transcription factor domain-containing protein</fullName>
    </submittedName>
</protein>
<feature type="region of interest" description="Disordered" evidence="6">
    <location>
        <begin position="103"/>
        <end position="130"/>
    </location>
</feature>
<dbReference type="Gene3D" id="4.10.240.10">
    <property type="entry name" value="Zn(2)-C6 fungal-type DNA-binding domain"/>
    <property type="match status" value="1"/>
</dbReference>
<dbReference type="CDD" id="cd12148">
    <property type="entry name" value="fungal_TF_MHR"/>
    <property type="match status" value="1"/>
</dbReference>
<organism evidence="8 9">
    <name type="scientific">Exophiala viscosa</name>
    <dbReference type="NCBI Taxonomy" id="2486360"/>
    <lineage>
        <taxon>Eukaryota</taxon>
        <taxon>Fungi</taxon>
        <taxon>Dikarya</taxon>
        <taxon>Ascomycota</taxon>
        <taxon>Pezizomycotina</taxon>
        <taxon>Eurotiomycetes</taxon>
        <taxon>Chaetothyriomycetidae</taxon>
        <taxon>Chaetothyriales</taxon>
        <taxon>Herpotrichiellaceae</taxon>
        <taxon>Exophiala</taxon>
    </lineage>
</organism>
<evidence type="ECO:0000256" key="5">
    <source>
        <dbReference type="ARBA" id="ARBA00023242"/>
    </source>
</evidence>
<dbReference type="Proteomes" id="UP001203852">
    <property type="component" value="Unassembled WGS sequence"/>
</dbReference>
<dbReference type="PANTHER" id="PTHR47424">
    <property type="entry name" value="REGULATORY PROTEIN GAL4"/>
    <property type="match status" value="1"/>
</dbReference>
<dbReference type="PROSITE" id="PS00463">
    <property type="entry name" value="ZN2_CY6_FUNGAL_1"/>
    <property type="match status" value="1"/>
</dbReference>
<evidence type="ECO:0000256" key="4">
    <source>
        <dbReference type="ARBA" id="ARBA00023163"/>
    </source>
</evidence>
<keyword evidence="2" id="KW-0805">Transcription regulation</keyword>
<keyword evidence="1" id="KW-0479">Metal-binding</keyword>
<evidence type="ECO:0000256" key="1">
    <source>
        <dbReference type="ARBA" id="ARBA00022723"/>
    </source>
</evidence>
<gene>
    <name evidence="8" type="ORF">EDD36DRAFT_303168</name>
</gene>